<evidence type="ECO:0000313" key="4">
    <source>
        <dbReference type="EMBL" id="SVC41993.1"/>
    </source>
</evidence>
<dbReference type="EMBL" id="UINC01090233">
    <property type="protein sequence ID" value="SVC41993.1"/>
    <property type="molecule type" value="Genomic_DNA"/>
</dbReference>
<feature type="non-terminal residue" evidence="4">
    <location>
        <position position="272"/>
    </location>
</feature>
<evidence type="ECO:0000259" key="3">
    <source>
        <dbReference type="PROSITE" id="PS50970"/>
    </source>
</evidence>
<dbReference type="GO" id="GO:0032259">
    <property type="term" value="P:methylation"/>
    <property type="evidence" value="ECO:0007669"/>
    <property type="project" value="UniProtKB-KW"/>
</dbReference>
<dbReference type="PROSITE" id="PS50970">
    <property type="entry name" value="HCY"/>
    <property type="match status" value="1"/>
</dbReference>
<accession>A0A382LZJ3</accession>
<reference evidence="4" key="1">
    <citation type="submission" date="2018-05" db="EMBL/GenBank/DDBJ databases">
        <authorList>
            <person name="Lanie J.A."/>
            <person name="Ng W.-L."/>
            <person name="Kazmierczak K.M."/>
            <person name="Andrzejewski T.M."/>
            <person name="Davidsen T.M."/>
            <person name="Wayne K.J."/>
            <person name="Tettelin H."/>
            <person name="Glass J.I."/>
            <person name="Rusch D."/>
            <person name="Podicherti R."/>
            <person name="Tsui H.-C.T."/>
            <person name="Winkler M.E."/>
        </authorList>
    </citation>
    <scope>NUCLEOTIDE SEQUENCE</scope>
</reference>
<proteinExistence type="predicted"/>
<organism evidence="4">
    <name type="scientific">marine metagenome</name>
    <dbReference type="NCBI Taxonomy" id="408172"/>
    <lineage>
        <taxon>unclassified sequences</taxon>
        <taxon>metagenomes</taxon>
        <taxon>ecological metagenomes</taxon>
    </lineage>
</organism>
<dbReference type="Pfam" id="PF02574">
    <property type="entry name" value="S-methyl_trans"/>
    <property type="match status" value="1"/>
</dbReference>
<dbReference type="GO" id="GO:0008270">
    <property type="term" value="F:zinc ion binding"/>
    <property type="evidence" value="ECO:0007669"/>
    <property type="project" value="InterPro"/>
</dbReference>
<dbReference type="PANTHER" id="PTHR11103">
    <property type="entry name" value="SLR1189 PROTEIN"/>
    <property type="match status" value="1"/>
</dbReference>
<dbReference type="PANTHER" id="PTHR11103:SF18">
    <property type="entry name" value="SLR1189 PROTEIN"/>
    <property type="match status" value="1"/>
</dbReference>
<dbReference type="SUPFAM" id="SSF82282">
    <property type="entry name" value="Homocysteine S-methyltransferase"/>
    <property type="match status" value="1"/>
</dbReference>
<dbReference type="InterPro" id="IPR003726">
    <property type="entry name" value="HCY_dom"/>
</dbReference>
<name>A0A382LZJ3_9ZZZZ</name>
<evidence type="ECO:0000256" key="1">
    <source>
        <dbReference type="ARBA" id="ARBA00022603"/>
    </source>
</evidence>
<dbReference type="InterPro" id="IPR036589">
    <property type="entry name" value="HCY_dom_sf"/>
</dbReference>
<dbReference type="Gene3D" id="3.20.20.330">
    <property type="entry name" value="Homocysteine-binding-like domain"/>
    <property type="match status" value="1"/>
</dbReference>
<dbReference type="AlphaFoldDB" id="A0A382LZJ3"/>
<keyword evidence="2" id="KW-0808">Transferase</keyword>
<dbReference type="GO" id="GO:0008168">
    <property type="term" value="F:methyltransferase activity"/>
    <property type="evidence" value="ECO:0007669"/>
    <property type="project" value="UniProtKB-KW"/>
</dbReference>
<dbReference type="GO" id="GO:0009086">
    <property type="term" value="P:methionine biosynthetic process"/>
    <property type="evidence" value="ECO:0007669"/>
    <property type="project" value="InterPro"/>
</dbReference>
<gene>
    <name evidence="4" type="ORF">METZ01_LOCUS294847</name>
</gene>
<feature type="domain" description="Hcy-binding" evidence="3">
    <location>
        <begin position="7"/>
        <end position="272"/>
    </location>
</feature>
<sequence>MKNVVKKKGLLERLSNDPVICAEGFLFEAERRGYMSSGEFVPEIALENPEALRNIHRDFQHAGSEVVLAFTYNGHREKMRVINKEHLLEPLNRAALQIAKQVSQEVSSGEQNLIAGNISGTHVWDPNDEKSKQEVRLMFREMIQWAKEEGADYIIGETFYFADEAYVALEEIKKSELPAVLTISPMAENIMRDGISIIDTCKQLEQRGADVVGMNCFRGPSTMLPDIKKIRDSVKCHVAALPICYRTTEKQPTFFNLEDHNNCECPAPHGRA</sequence>
<protein>
    <recommendedName>
        <fullName evidence="3">Hcy-binding domain-containing protein</fullName>
    </recommendedName>
</protein>
<evidence type="ECO:0000256" key="2">
    <source>
        <dbReference type="ARBA" id="ARBA00022679"/>
    </source>
</evidence>
<dbReference type="PIRSF" id="PIRSF037505">
    <property type="entry name" value="Betaine_HMT"/>
    <property type="match status" value="1"/>
</dbReference>
<keyword evidence="1" id="KW-0489">Methyltransferase</keyword>
<dbReference type="InterPro" id="IPR017226">
    <property type="entry name" value="BHMT-like"/>
</dbReference>